<evidence type="ECO:0000256" key="1">
    <source>
        <dbReference type="ARBA" id="ARBA00008455"/>
    </source>
</evidence>
<dbReference type="InterPro" id="IPR038765">
    <property type="entry name" value="Papain-like_cys_pep_sf"/>
</dbReference>
<feature type="compositionally biased region" description="Polar residues" evidence="5">
    <location>
        <begin position="312"/>
        <end position="326"/>
    </location>
</feature>
<evidence type="ECO:0000313" key="7">
    <source>
        <dbReference type="EMBL" id="UKJ89329.2"/>
    </source>
</evidence>
<dbReference type="InterPro" id="IPR013128">
    <property type="entry name" value="Peptidase_C1A"/>
</dbReference>
<dbReference type="Gene3D" id="3.90.70.10">
    <property type="entry name" value="Cysteine proteinases"/>
    <property type="match status" value="1"/>
</dbReference>
<reference evidence="7" key="1">
    <citation type="submission" date="2022-07" db="EMBL/GenBank/DDBJ databases">
        <title>Evaluation of T. orientalis genome assembly methods using nanopore sequencing and analysis of variation between genomes.</title>
        <authorList>
            <person name="Yam J."/>
            <person name="Micallef M.L."/>
            <person name="Liu M."/>
            <person name="Djordjevic S.P."/>
            <person name="Bogema D.R."/>
            <person name="Jenkins C."/>
        </authorList>
    </citation>
    <scope>NUCLEOTIDE SEQUENCE</scope>
    <source>
        <strain evidence="7">Fish Creek</strain>
    </source>
</reference>
<name>A0A976QVL2_THEOR</name>
<accession>A0A976QVL2</accession>
<feature type="compositionally biased region" description="Basic and acidic residues" evidence="5">
    <location>
        <begin position="787"/>
        <end position="809"/>
    </location>
</feature>
<dbReference type="Proteomes" id="UP000244803">
    <property type="component" value="Chromosome 4"/>
</dbReference>
<dbReference type="PROSITE" id="PS00139">
    <property type="entry name" value="THIOL_PROTEASE_CYS"/>
    <property type="match status" value="1"/>
</dbReference>
<evidence type="ECO:0000256" key="2">
    <source>
        <dbReference type="ARBA" id="ARBA00023145"/>
    </source>
</evidence>
<feature type="region of interest" description="Disordered" evidence="5">
    <location>
        <begin position="935"/>
        <end position="1039"/>
    </location>
</feature>
<feature type="compositionally biased region" description="Polar residues" evidence="5">
    <location>
        <begin position="947"/>
        <end position="969"/>
    </location>
</feature>
<feature type="compositionally biased region" description="Low complexity" evidence="5">
    <location>
        <begin position="810"/>
        <end position="833"/>
    </location>
</feature>
<evidence type="ECO:0000256" key="4">
    <source>
        <dbReference type="SAM" id="Coils"/>
    </source>
</evidence>
<organism evidence="7 8">
    <name type="scientific">Theileria orientalis</name>
    <dbReference type="NCBI Taxonomy" id="68886"/>
    <lineage>
        <taxon>Eukaryota</taxon>
        <taxon>Sar</taxon>
        <taxon>Alveolata</taxon>
        <taxon>Apicomplexa</taxon>
        <taxon>Aconoidasida</taxon>
        <taxon>Piroplasmida</taxon>
        <taxon>Theileriidae</taxon>
        <taxon>Theileria</taxon>
    </lineage>
</organism>
<dbReference type="GO" id="GO:0008234">
    <property type="term" value="F:cysteine-type peptidase activity"/>
    <property type="evidence" value="ECO:0007669"/>
    <property type="project" value="InterPro"/>
</dbReference>
<feature type="coiled-coil region" evidence="4">
    <location>
        <begin position="394"/>
        <end position="446"/>
    </location>
</feature>
<dbReference type="AlphaFoldDB" id="A0A976QVL2"/>
<gene>
    <name evidence="7" type="ORF">MACJ_002577</name>
</gene>
<feature type="compositionally biased region" description="Basic and acidic residues" evidence="5">
    <location>
        <begin position="708"/>
        <end position="721"/>
    </location>
</feature>
<keyword evidence="4" id="KW-0175">Coiled coil</keyword>
<feature type="region of interest" description="Disordered" evidence="5">
    <location>
        <begin position="238"/>
        <end position="387"/>
    </location>
</feature>
<dbReference type="EMBL" id="CP056067">
    <property type="protein sequence ID" value="UKJ89329.2"/>
    <property type="molecule type" value="Genomic_DNA"/>
</dbReference>
<keyword evidence="2" id="KW-0865">Zymogen</keyword>
<dbReference type="SUPFAM" id="SSF54001">
    <property type="entry name" value="Cysteine proteinases"/>
    <property type="match status" value="1"/>
</dbReference>
<evidence type="ECO:0000256" key="3">
    <source>
        <dbReference type="ARBA" id="ARBA00023180"/>
    </source>
</evidence>
<dbReference type="PANTHER" id="PTHR12411">
    <property type="entry name" value="CYSTEINE PROTEASE FAMILY C1-RELATED"/>
    <property type="match status" value="1"/>
</dbReference>
<dbReference type="InterPro" id="IPR000169">
    <property type="entry name" value="Pept_cys_AS"/>
</dbReference>
<sequence length="1039" mass="110453">MDYNTFADMGKDMSLMSIPTRFNESQYVSGFPTSPKPLSDQEIHVDWRDKGMVSHVVTQGKCGLCWGIAAVDAFNSLAAKRGGNRVPYSIQQILDCVSPEYTCESGGSSLKAFEYIRDNKMCTYEDYPYVQEKRGWQLVNVVLLVNVIVKSNVTIIVSDKLTSSNSKPADSSKLPYLAFRQEHESAEAWQQRFPQMVNALGTKCNQYIMKINTISAYALVYLLARGHWNLIVPVRADGEGDGSSGSPASHADGSTASTPADASSALTTSTPTTGTGSKPPSRASSKAGSTSGSTAGSRASSTAGSRAGSVADLTSLTPEDPSSTLTAPPANEGTGADAGLTVSTGADGSVASSDASTDPTLASGEPAKTETEFGSLFPGEGGDSVEYTPGLFEAAEAKAALDTKKSEAKRLAEQAKKAADDATKAAEEMTKAAEALSQAIEKAESVESLSAEMIKLTATVDAKVYELNVEKTKLNEVATPPDMMYYGGFPNGHHHMVDHESLIRMYKIHNWTHNTLHYSGFPDGWHAANLGGFDAIAEEAKKYRDNKYEEDREAKRKQITDKEGEITAKDGQIVAKEGEMAKKKEALEDKNEELDAKKLEVSEMRAVIAELQRQLRALETQAATLNSEHSKLFAEFKLLEVDHRKLADEKAKLVGERETLVAEDRKLVDDYIVLNEKLAYVYGSQFSSIYENHFPSASFTHPGLEFDEPAKSGEGEAKAESAEAGSAAPTSEDAGKTAGEPAEASSTVPAPEDSGAKPAEGAAPATHVTPVKEETAPATHVTPAKAEPAKEPAKEATKEPAKEAAKKETAPATHVTPAKETAPAAKEPAKAPAKGAAPAVLRLFKAEADGTEVEMLENTDFTKKLAYGDDKYEFASGVKCTKVMFGDHELWKKGDEGVNEPVNVTYRDTLSVVVVRDNEHSVSYKKNTLTDKWAHDTTTKRTVPARNAQTASQGSSTAKSVIGTGTPSARTGLVSPGLARGSAGGSTTNLHSASSMGGSTTNLTASSMMGLSTSTQSLTTIEETSEPKSGTGTLRGASH</sequence>
<keyword evidence="3" id="KW-0325">Glycoprotein</keyword>
<dbReference type="GO" id="GO:0006508">
    <property type="term" value="P:proteolysis"/>
    <property type="evidence" value="ECO:0007669"/>
    <property type="project" value="InterPro"/>
</dbReference>
<comment type="similarity">
    <text evidence="1">Belongs to the peptidase C1 family.</text>
</comment>
<feature type="compositionally biased region" description="Low complexity" evidence="5">
    <location>
        <begin position="253"/>
        <end position="309"/>
    </location>
</feature>
<evidence type="ECO:0000256" key="5">
    <source>
        <dbReference type="SAM" id="MobiDB-lite"/>
    </source>
</evidence>
<feature type="coiled-coil region" evidence="4">
    <location>
        <begin position="573"/>
        <end position="635"/>
    </location>
</feature>
<feature type="region of interest" description="Disordered" evidence="5">
    <location>
        <begin position="701"/>
        <end position="833"/>
    </location>
</feature>
<dbReference type="InterPro" id="IPR000668">
    <property type="entry name" value="Peptidase_C1A_C"/>
</dbReference>
<evidence type="ECO:0000259" key="6">
    <source>
        <dbReference type="SMART" id="SM00645"/>
    </source>
</evidence>
<feature type="compositionally biased region" description="Low complexity" evidence="5">
    <location>
        <begin position="342"/>
        <end position="358"/>
    </location>
</feature>
<dbReference type="Pfam" id="PF00112">
    <property type="entry name" value="Peptidase_C1"/>
    <property type="match status" value="1"/>
</dbReference>
<proteinExistence type="inferred from homology"/>
<evidence type="ECO:0000313" key="8">
    <source>
        <dbReference type="Proteomes" id="UP000244803"/>
    </source>
</evidence>
<feature type="domain" description="Peptidase C1A papain C-terminal" evidence="6">
    <location>
        <begin position="41"/>
        <end position="391"/>
    </location>
</feature>
<dbReference type="SMART" id="SM00645">
    <property type="entry name" value="Pept_C1"/>
    <property type="match status" value="1"/>
</dbReference>
<feature type="compositionally biased region" description="Polar residues" evidence="5">
    <location>
        <begin position="985"/>
        <end position="1032"/>
    </location>
</feature>
<protein>
    <recommendedName>
        <fullName evidence="6">Peptidase C1A papain C-terminal domain-containing protein</fullName>
    </recommendedName>
</protein>